<protein>
    <recommendedName>
        <fullName evidence="1">Heterokaryon incompatibility domain-containing protein</fullName>
    </recommendedName>
</protein>
<dbReference type="Pfam" id="PF06985">
    <property type="entry name" value="HET"/>
    <property type="match status" value="1"/>
</dbReference>
<dbReference type="PANTHER" id="PTHR24148:SF64">
    <property type="entry name" value="HETEROKARYON INCOMPATIBILITY DOMAIN-CONTAINING PROTEIN"/>
    <property type="match status" value="1"/>
</dbReference>
<evidence type="ECO:0000313" key="2">
    <source>
        <dbReference type="EMBL" id="QPC64312.1"/>
    </source>
</evidence>
<dbReference type="InterPro" id="IPR052895">
    <property type="entry name" value="HetReg/Transcr_Mod"/>
</dbReference>
<evidence type="ECO:0000259" key="1">
    <source>
        <dbReference type="Pfam" id="PF06985"/>
    </source>
</evidence>
<dbReference type="PANTHER" id="PTHR24148">
    <property type="entry name" value="ANKYRIN REPEAT DOMAIN-CONTAINING PROTEIN 39 HOMOLOG-RELATED"/>
    <property type="match status" value="1"/>
</dbReference>
<reference evidence="2" key="1">
    <citation type="submission" date="2020-11" db="EMBL/GenBank/DDBJ databases">
        <title>The chromosome-scale genome resource for two endophytic Fusarium species: F. culmorum and F. pseudograminearum.</title>
        <authorList>
            <person name="Yuan Z."/>
        </authorList>
    </citation>
    <scope>NUCLEOTIDE SEQUENCE</scope>
    <source>
        <strain evidence="2">Class2-1B</strain>
    </source>
</reference>
<dbReference type="AlphaFoldDB" id="A0A7S8D979"/>
<name>A0A7S8D979_FUSCU</name>
<accession>A0A7S8D979</accession>
<dbReference type="InterPro" id="IPR010730">
    <property type="entry name" value="HET"/>
</dbReference>
<evidence type="ECO:0000313" key="3">
    <source>
        <dbReference type="Proteomes" id="UP000663297"/>
    </source>
</evidence>
<proteinExistence type="predicted"/>
<feature type="domain" description="Heterokaryon incompatibility" evidence="1">
    <location>
        <begin position="47"/>
        <end position="137"/>
    </location>
</feature>
<sequence>MHHFQYITLLPQEIRVLELEPGAIGENLVGNIRHKVLSPKDNEIPKFEALSYTWGGPSQPQLISLRNDPTSDNLVSTSKMIPLNIGNNLAVALRALRLPTGRRVLWCDQICINQADLEERSRQVQRMSDVYSFADRV</sequence>
<dbReference type="EMBL" id="CP064749">
    <property type="protein sequence ID" value="QPC64312.1"/>
    <property type="molecule type" value="Genomic_DNA"/>
</dbReference>
<dbReference type="Proteomes" id="UP000663297">
    <property type="component" value="Chromosome 3"/>
</dbReference>
<organism evidence="2 3">
    <name type="scientific">Fusarium culmorum</name>
    <dbReference type="NCBI Taxonomy" id="5516"/>
    <lineage>
        <taxon>Eukaryota</taxon>
        <taxon>Fungi</taxon>
        <taxon>Dikarya</taxon>
        <taxon>Ascomycota</taxon>
        <taxon>Pezizomycotina</taxon>
        <taxon>Sordariomycetes</taxon>
        <taxon>Hypocreomycetidae</taxon>
        <taxon>Hypocreales</taxon>
        <taxon>Nectriaceae</taxon>
        <taxon>Fusarium</taxon>
    </lineage>
</organism>
<gene>
    <name evidence="2" type="ORF">HYE67_006543</name>
</gene>